<organism evidence="1 2">
    <name type="scientific">Citrobacter phage Moon</name>
    <dbReference type="NCBI Taxonomy" id="1540095"/>
    <lineage>
        <taxon>Viruses</taxon>
        <taxon>Duplodnaviria</taxon>
        <taxon>Heunggongvirae</taxon>
        <taxon>Uroviricota</taxon>
        <taxon>Caudoviricetes</taxon>
        <taxon>Pantevenvirales</taxon>
        <taxon>Straboviridae</taxon>
        <taxon>Tevenvirinae</taxon>
        <taxon>Moonvirus</taxon>
        <taxon>Moonvirus moon</taxon>
    </lineage>
</organism>
<gene>
    <name evidence="1" type="ORF">CPT_Moon32</name>
</gene>
<dbReference type="RefSeq" id="YP_009146465.1">
    <property type="nucleotide sequence ID" value="NC_027331.1"/>
</dbReference>
<evidence type="ECO:0000313" key="1">
    <source>
        <dbReference type="EMBL" id="AIX12003.1"/>
    </source>
</evidence>
<protein>
    <submittedName>
        <fullName evidence="1">Uncharacterized protein</fullName>
    </submittedName>
</protein>
<accession>A0A0A0YT92</accession>
<dbReference type="GeneID" id="24721631"/>
<reference evidence="1 2" key="1">
    <citation type="journal article" date="2015" name="Genome Announc.">
        <title>Complete Genome Sequence of Citrobacter freundii Myophage Moon.</title>
        <authorList>
            <person name="Edwards G.B."/>
            <person name="Luna A.J."/>
            <person name="Hernandez A.C."/>
            <person name="Kuty Everett G.F."/>
        </authorList>
    </citation>
    <scope>NUCLEOTIDE SEQUENCE [LARGE SCALE GENOMIC DNA]</scope>
</reference>
<proteinExistence type="predicted"/>
<sequence>MSSNIFVCIKDLVIVHRTGPVYRYVVGQTISESTLIRQGTNPHSEYFERK</sequence>
<name>A0A0A0YT92_9CAUD</name>
<dbReference type="KEGG" id="vg:24721631"/>
<keyword evidence="2" id="KW-1185">Reference proteome</keyword>
<dbReference type="Proteomes" id="UP000030323">
    <property type="component" value="Segment"/>
</dbReference>
<evidence type="ECO:0000313" key="2">
    <source>
        <dbReference type="Proteomes" id="UP000030323"/>
    </source>
</evidence>
<dbReference type="EMBL" id="KM236240">
    <property type="protein sequence ID" value="AIX12003.1"/>
    <property type="molecule type" value="Genomic_DNA"/>
</dbReference>